<comment type="cofactor">
    <cofactor evidence="8">
        <name>Fe cation</name>
        <dbReference type="ChEBI" id="CHEBI:24875"/>
    </cofactor>
    <text evidence="8">Binds 2 iron ions per subunit.</text>
</comment>
<feature type="binding site" evidence="8">
    <location>
        <position position="30"/>
    </location>
    <ligand>
        <name>Fe cation</name>
        <dbReference type="ChEBI" id="CHEBI:24875"/>
        <label>1</label>
    </ligand>
</feature>
<keyword evidence="8" id="KW-0999">Mitochondrion inner membrane</keyword>
<dbReference type="GO" id="GO:0016709">
    <property type="term" value="F:oxidoreductase activity, acting on paired donors, with incorporation or reduction of molecular oxygen, NAD(P)H as one donor, and incorporation of one atom of oxygen"/>
    <property type="evidence" value="ECO:0007669"/>
    <property type="project" value="UniProtKB-UniRule"/>
</dbReference>
<feature type="binding site" evidence="8">
    <location>
        <position position="60"/>
    </location>
    <ligand>
        <name>Fe cation</name>
        <dbReference type="ChEBI" id="CHEBI:24875"/>
        <label>1</label>
    </ligand>
</feature>
<evidence type="ECO:0000313" key="9">
    <source>
        <dbReference type="Proteomes" id="UP000036681"/>
    </source>
</evidence>
<evidence type="ECO:0000256" key="7">
    <source>
        <dbReference type="ARBA" id="ARBA00023136"/>
    </source>
</evidence>
<feature type="binding site" evidence="8">
    <location>
        <position position="159"/>
    </location>
    <ligand>
        <name>Fe cation</name>
        <dbReference type="ChEBI" id="CHEBI:24875"/>
        <label>1</label>
    </ligand>
</feature>
<protein>
    <recommendedName>
        <fullName evidence="8">5-demethoxyubiquinone hydroxylase, mitochondrial</fullName>
        <shortName evidence="8">DMQ hydroxylase</shortName>
        <ecNumber evidence="8">1.14.99.60</ecNumber>
    </recommendedName>
    <alternativeName>
        <fullName evidence="8">Ubiquinone biosynthesis monooxygenase COQ7</fullName>
    </alternativeName>
</protein>
<dbReference type="GO" id="GO:0008682">
    <property type="term" value="F:3-demethoxyubiquinol 3-hydroxylase activity"/>
    <property type="evidence" value="ECO:0007669"/>
    <property type="project" value="UniProtKB-EC"/>
</dbReference>
<feature type="binding site" evidence="8">
    <location>
        <position position="162"/>
    </location>
    <ligand>
        <name>Fe cation</name>
        <dbReference type="ChEBI" id="CHEBI:24875"/>
        <label>2</label>
    </ligand>
</feature>
<dbReference type="GO" id="GO:0010468">
    <property type="term" value="P:regulation of gene expression"/>
    <property type="evidence" value="ECO:0007669"/>
    <property type="project" value="TreeGrafter"/>
</dbReference>
<comment type="function">
    <text evidence="8">Catalyzes the hydroxylation of 2-polyprenyl-3-methyl-6-methoxy-1,4-benzoquinol (DMQH2) during ubiquinone biosynthesis. Has also a structural role in the COQ enzyme complex, stabilizing other COQ polypeptides. Involved in lifespan determination in a ubiquinone-independent manner.</text>
</comment>
<dbReference type="CDD" id="cd01042">
    <property type="entry name" value="DMQH"/>
    <property type="match status" value="1"/>
</dbReference>
<dbReference type="GO" id="GO:0031314">
    <property type="term" value="C:extrinsic component of mitochondrial inner membrane"/>
    <property type="evidence" value="ECO:0007669"/>
    <property type="project" value="UniProtKB-UniRule"/>
</dbReference>
<dbReference type="SUPFAM" id="SSF47240">
    <property type="entry name" value="Ferritin-like"/>
    <property type="match status" value="1"/>
</dbReference>
<evidence type="ECO:0000256" key="4">
    <source>
        <dbReference type="ARBA" id="ARBA00023002"/>
    </source>
</evidence>
<dbReference type="GO" id="GO:0005634">
    <property type="term" value="C:nucleus"/>
    <property type="evidence" value="ECO:0007669"/>
    <property type="project" value="TreeGrafter"/>
</dbReference>
<dbReference type="GO" id="GO:0008340">
    <property type="term" value="P:determination of adult lifespan"/>
    <property type="evidence" value="ECO:0007669"/>
    <property type="project" value="TreeGrafter"/>
</dbReference>
<dbReference type="Proteomes" id="UP000036681">
    <property type="component" value="Unplaced"/>
</dbReference>
<evidence type="ECO:0000256" key="3">
    <source>
        <dbReference type="ARBA" id="ARBA00022723"/>
    </source>
</evidence>
<comment type="similarity">
    <text evidence="8">Belongs to the COQ7 family.</text>
</comment>
<comment type="catalytic activity">
    <reaction evidence="8">
        <text>a 5-methoxy-2-methyl-3-(all-trans-polyprenyl)benzene-1,4-diol + AH2 + O2 = a 3-demethylubiquinol + A + H2O</text>
        <dbReference type="Rhea" id="RHEA:50908"/>
        <dbReference type="Rhea" id="RHEA-COMP:10859"/>
        <dbReference type="Rhea" id="RHEA-COMP:10914"/>
        <dbReference type="ChEBI" id="CHEBI:13193"/>
        <dbReference type="ChEBI" id="CHEBI:15377"/>
        <dbReference type="ChEBI" id="CHEBI:15379"/>
        <dbReference type="ChEBI" id="CHEBI:17499"/>
        <dbReference type="ChEBI" id="CHEBI:84167"/>
        <dbReference type="ChEBI" id="CHEBI:84422"/>
        <dbReference type="EC" id="1.14.99.60"/>
    </reaction>
</comment>
<evidence type="ECO:0000313" key="10">
    <source>
        <dbReference type="WBParaSite" id="ALUE_0000640801-mRNA-1"/>
    </source>
</evidence>
<keyword evidence="3 8" id="KW-0479">Metal-binding</keyword>
<reference evidence="10" key="1">
    <citation type="submission" date="2017-02" db="UniProtKB">
        <authorList>
            <consortium name="WormBaseParasite"/>
        </authorList>
    </citation>
    <scope>IDENTIFICATION</scope>
</reference>
<keyword evidence="4 8" id="KW-0560">Oxidoreductase</keyword>
<evidence type="ECO:0000256" key="2">
    <source>
        <dbReference type="ARBA" id="ARBA00022688"/>
    </source>
</evidence>
<keyword evidence="6 8" id="KW-0503">Monooxygenase</keyword>
<dbReference type="EC" id="1.14.99.60" evidence="8"/>
<evidence type="ECO:0000256" key="6">
    <source>
        <dbReference type="ARBA" id="ARBA00023033"/>
    </source>
</evidence>
<dbReference type="UniPathway" id="UPA00232"/>
<dbReference type="Pfam" id="PF03232">
    <property type="entry name" value="COQ7"/>
    <property type="match status" value="1"/>
</dbReference>
<keyword evidence="2 8" id="KW-0831">Ubiquinone biosynthesis</keyword>
<dbReference type="InterPro" id="IPR011566">
    <property type="entry name" value="Ubq_synth_Coq7"/>
</dbReference>
<name>A0A0M3HUE8_ASCLU</name>
<feature type="binding site" evidence="8">
    <location>
        <position position="112"/>
    </location>
    <ligand>
        <name>Fe cation</name>
        <dbReference type="ChEBI" id="CHEBI:24875"/>
        <label>2</label>
    </ligand>
</feature>
<dbReference type="PANTHER" id="PTHR11237:SF4">
    <property type="entry name" value="5-DEMETHOXYUBIQUINONE HYDROXYLASE, MITOCHONDRIAL"/>
    <property type="match status" value="1"/>
</dbReference>
<dbReference type="AlphaFoldDB" id="A0A0M3HUE8"/>
<sequence length="198" mass="22218">MYRSLVRLSQAKGARQKLIEKVVRVDHAGELGADRIYAGQMAVLSNSSLSSVVRHMWDEEREHLRAMERLLSKHNVPHSKFTPLFSAAGFALGAGTALLGSKPAMACTIAVEELITRHYNDQIKELVDDDPETHKDLLEAIKAYKLALKCLLKRLRDEEAEHHQMGIDHDGLEAPAYNALKWIIQSGCRAAIWLAERI</sequence>
<dbReference type="GO" id="GO:2000377">
    <property type="term" value="P:regulation of reactive oxygen species metabolic process"/>
    <property type="evidence" value="ECO:0007669"/>
    <property type="project" value="TreeGrafter"/>
</dbReference>
<dbReference type="InterPro" id="IPR009078">
    <property type="entry name" value="Ferritin-like_SF"/>
</dbReference>
<comment type="pathway">
    <text evidence="1 8">Cofactor biosynthesis; ubiquinone biosynthesis.</text>
</comment>
<evidence type="ECO:0000256" key="5">
    <source>
        <dbReference type="ARBA" id="ARBA00023004"/>
    </source>
</evidence>
<dbReference type="GO" id="GO:0006744">
    <property type="term" value="P:ubiquinone biosynthetic process"/>
    <property type="evidence" value="ECO:0007669"/>
    <property type="project" value="UniProtKB-UniRule"/>
</dbReference>
<feature type="binding site" evidence="8">
    <location>
        <position position="63"/>
    </location>
    <ligand>
        <name>Fe cation</name>
        <dbReference type="ChEBI" id="CHEBI:24875"/>
        <label>1</label>
    </ligand>
</feature>
<feature type="binding site" evidence="8">
    <location>
        <position position="159"/>
    </location>
    <ligand>
        <name>Fe cation</name>
        <dbReference type="ChEBI" id="CHEBI:24875"/>
        <label>2</label>
    </ligand>
</feature>
<keyword evidence="5 8" id="KW-0408">Iron</keyword>
<keyword evidence="9" id="KW-1185">Reference proteome</keyword>
<accession>A0A0M3HUE8</accession>
<comment type="subunit">
    <text evidence="8">Component of a multi-subunit COQ enzyme complex.</text>
</comment>
<proteinExistence type="inferred from homology"/>
<keyword evidence="7 8" id="KW-0472">Membrane</keyword>
<dbReference type="PANTHER" id="PTHR11237">
    <property type="entry name" value="COENZYME Q10 BIOSYNTHESIS PROTEIN 7"/>
    <property type="match status" value="1"/>
</dbReference>
<feature type="binding site" evidence="8">
    <location>
        <position position="60"/>
    </location>
    <ligand>
        <name>Fe cation</name>
        <dbReference type="ChEBI" id="CHEBI:24875"/>
        <label>2</label>
    </ligand>
</feature>
<evidence type="ECO:0000256" key="1">
    <source>
        <dbReference type="ARBA" id="ARBA00004749"/>
    </source>
</evidence>
<evidence type="ECO:0000256" key="8">
    <source>
        <dbReference type="HAMAP-Rule" id="MF_03194"/>
    </source>
</evidence>
<dbReference type="HAMAP" id="MF_01658">
    <property type="entry name" value="COQ7"/>
    <property type="match status" value="1"/>
</dbReference>
<dbReference type="GO" id="GO:0046872">
    <property type="term" value="F:metal ion binding"/>
    <property type="evidence" value="ECO:0007669"/>
    <property type="project" value="UniProtKB-KW"/>
</dbReference>
<keyword evidence="8" id="KW-0496">Mitochondrion</keyword>
<organism evidence="9 10">
    <name type="scientific">Ascaris lumbricoides</name>
    <name type="common">Giant roundworm</name>
    <dbReference type="NCBI Taxonomy" id="6252"/>
    <lineage>
        <taxon>Eukaryota</taxon>
        <taxon>Metazoa</taxon>
        <taxon>Ecdysozoa</taxon>
        <taxon>Nematoda</taxon>
        <taxon>Chromadorea</taxon>
        <taxon>Rhabditida</taxon>
        <taxon>Spirurina</taxon>
        <taxon>Ascaridomorpha</taxon>
        <taxon>Ascaridoidea</taxon>
        <taxon>Ascarididae</taxon>
        <taxon>Ascaris</taxon>
    </lineage>
</organism>
<dbReference type="WBParaSite" id="ALUE_0000640801-mRNA-1">
    <property type="protein sequence ID" value="ALUE_0000640801-mRNA-1"/>
    <property type="gene ID" value="ALUE_0000640801"/>
</dbReference>
<comment type="subcellular location">
    <subcellularLocation>
        <location evidence="8">Mitochondrion inner membrane</location>
        <topology evidence="8">Peripheral membrane protein</topology>
        <orientation evidence="8">Matrix side</orientation>
    </subcellularLocation>
</comment>